<name>A0A6N8DPL9_RHOAC</name>
<sequence>MNEQAQLESAASDRDRKPRFSISVTTFIAVSSFVISIYNFYVTSIKQTEALIVSQDGFGDYVSMKKDDLKISTKYFSHVNFANAGNRNLVIDEVSLVVFQPGATDYSSYPLEQYTQAADPMNPSTNRFDNQRCVGDMSVIRLDIPPFTVKGGEIEIKNFSLGAGLEVHEQIKPPQVASLNGEDGRPRSVAALALTEQNRTQTARFVYCITIRLRNADGKTFPLTRPMWSAEFKLVSDSDLLEPGAFNWLPGLDQKVFERTSFRLLD</sequence>
<dbReference type="AlphaFoldDB" id="A0A6N8DPL9"/>
<proteinExistence type="predicted"/>
<keyword evidence="1" id="KW-0472">Membrane</keyword>
<evidence type="ECO:0000313" key="2">
    <source>
        <dbReference type="EMBL" id="MTV31143.1"/>
    </source>
</evidence>
<keyword evidence="1" id="KW-1133">Transmembrane helix</keyword>
<accession>A0A6N8DPL9</accession>
<comment type="caution">
    <text evidence="2">The sequence shown here is derived from an EMBL/GenBank/DDBJ whole genome shotgun (WGS) entry which is preliminary data.</text>
</comment>
<organism evidence="2 3">
    <name type="scientific">Rhodoblastus acidophilus</name>
    <name type="common">Rhodopseudomonas acidophila</name>
    <dbReference type="NCBI Taxonomy" id="1074"/>
    <lineage>
        <taxon>Bacteria</taxon>
        <taxon>Pseudomonadati</taxon>
        <taxon>Pseudomonadota</taxon>
        <taxon>Alphaproteobacteria</taxon>
        <taxon>Hyphomicrobiales</taxon>
        <taxon>Rhodoblastaceae</taxon>
        <taxon>Rhodoblastus</taxon>
    </lineage>
</organism>
<dbReference type="OrthoDB" id="9962601at2"/>
<evidence type="ECO:0000313" key="3">
    <source>
        <dbReference type="Proteomes" id="UP000439113"/>
    </source>
</evidence>
<dbReference type="EMBL" id="WNKS01000006">
    <property type="protein sequence ID" value="MTV31143.1"/>
    <property type="molecule type" value="Genomic_DNA"/>
</dbReference>
<gene>
    <name evidence="2" type="ORF">GJ654_09060</name>
</gene>
<dbReference type="RefSeq" id="WP_155445835.1">
    <property type="nucleotide sequence ID" value="NZ_JAOQNR010000006.1"/>
</dbReference>
<keyword evidence="1" id="KW-0812">Transmembrane</keyword>
<evidence type="ECO:0000256" key="1">
    <source>
        <dbReference type="SAM" id="Phobius"/>
    </source>
</evidence>
<dbReference type="Proteomes" id="UP000439113">
    <property type="component" value="Unassembled WGS sequence"/>
</dbReference>
<reference evidence="2 3" key="1">
    <citation type="submission" date="2019-11" db="EMBL/GenBank/DDBJ databases">
        <title>Whole-genome sequence of a Rhodoblastus acidophilus DSM 142.</title>
        <authorList>
            <person name="Kyndt J.A."/>
            <person name="Meyer T.E."/>
        </authorList>
    </citation>
    <scope>NUCLEOTIDE SEQUENCE [LARGE SCALE GENOMIC DNA]</scope>
    <source>
        <strain evidence="2 3">DSM 142</strain>
    </source>
</reference>
<protein>
    <submittedName>
        <fullName evidence="2">Uncharacterized protein</fullName>
    </submittedName>
</protein>
<feature type="transmembrane region" description="Helical" evidence="1">
    <location>
        <begin position="20"/>
        <end position="41"/>
    </location>
</feature>